<evidence type="ECO:0000256" key="2">
    <source>
        <dbReference type="ARBA" id="ARBA00022475"/>
    </source>
</evidence>
<name>A0A9X1VWS9_9BURK</name>
<keyword evidence="2" id="KW-1003">Cell membrane</keyword>
<evidence type="ECO:0000313" key="9">
    <source>
        <dbReference type="Proteomes" id="UP001139447"/>
    </source>
</evidence>
<dbReference type="EMBL" id="JALGBI010000002">
    <property type="protein sequence ID" value="MCJ0764862.1"/>
    <property type="molecule type" value="Genomic_DNA"/>
</dbReference>
<comment type="subcellular location">
    <subcellularLocation>
        <location evidence="1">Cell membrane</location>
        <topology evidence="1">Multi-pass membrane protein</topology>
    </subcellularLocation>
</comment>
<feature type="transmembrane region" description="Helical" evidence="6">
    <location>
        <begin position="38"/>
        <end position="65"/>
    </location>
</feature>
<accession>A0A9X1VWS9</accession>
<proteinExistence type="predicted"/>
<evidence type="ECO:0000256" key="5">
    <source>
        <dbReference type="ARBA" id="ARBA00023136"/>
    </source>
</evidence>
<dbReference type="Pfam" id="PF09335">
    <property type="entry name" value="VTT_dom"/>
    <property type="match status" value="1"/>
</dbReference>
<feature type="domain" description="Rhodanese" evidence="7">
    <location>
        <begin position="222"/>
        <end position="313"/>
    </location>
</feature>
<dbReference type="Proteomes" id="UP001139447">
    <property type="component" value="Unassembled WGS sequence"/>
</dbReference>
<keyword evidence="4 6" id="KW-1133">Transmembrane helix</keyword>
<dbReference type="SUPFAM" id="SSF52821">
    <property type="entry name" value="Rhodanese/Cell cycle control phosphatase"/>
    <property type="match status" value="1"/>
</dbReference>
<keyword evidence="3 6" id="KW-0812">Transmembrane</keyword>
<dbReference type="GO" id="GO:0005886">
    <property type="term" value="C:plasma membrane"/>
    <property type="evidence" value="ECO:0007669"/>
    <property type="project" value="UniProtKB-SubCell"/>
</dbReference>
<dbReference type="InterPro" id="IPR036873">
    <property type="entry name" value="Rhodanese-like_dom_sf"/>
</dbReference>
<dbReference type="PANTHER" id="PTHR42709:SF6">
    <property type="entry name" value="UNDECAPRENYL PHOSPHATE TRANSPORTER A"/>
    <property type="match status" value="1"/>
</dbReference>
<dbReference type="AlphaFoldDB" id="A0A9X1VWS9"/>
<dbReference type="InterPro" id="IPR032816">
    <property type="entry name" value="VTT_dom"/>
</dbReference>
<dbReference type="Pfam" id="PF00581">
    <property type="entry name" value="Rhodanese"/>
    <property type="match status" value="1"/>
</dbReference>
<feature type="transmembrane region" description="Helical" evidence="6">
    <location>
        <begin position="165"/>
        <end position="191"/>
    </location>
</feature>
<evidence type="ECO:0000259" key="7">
    <source>
        <dbReference type="PROSITE" id="PS50206"/>
    </source>
</evidence>
<keyword evidence="9" id="KW-1185">Reference proteome</keyword>
<comment type="caution">
    <text evidence="8">The sequence shown here is derived from an EMBL/GenBank/DDBJ whole genome shotgun (WGS) entry which is preliminary data.</text>
</comment>
<evidence type="ECO:0000256" key="4">
    <source>
        <dbReference type="ARBA" id="ARBA00022989"/>
    </source>
</evidence>
<dbReference type="InterPro" id="IPR051311">
    <property type="entry name" value="DedA_domain"/>
</dbReference>
<keyword evidence="5 6" id="KW-0472">Membrane</keyword>
<dbReference type="InterPro" id="IPR001763">
    <property type="entry name" value="Rhodanese-like_dom"/>
</dbReference>
<evidence type="ECO:0000256" key="1">
    <source>
        <dbReference type="ARBA" id="ARBA00004651"/>
    </source>
</evidence>
<gene>
    <name evidence="8" type="ORF">MMF98_16720</name>
</gene>
<dbReference type="PANTHER" id="PTHR42709">
    <property type="entry name" value="ALKALINE PHOSPHATASE LIKE PROTEIN"/>
    <property type="match status" value="1"/>
</dbReference>
<protein>
    <submittedName>
        <fullName evidence="8">VTT domain-containing protein</fullName>
    </submittedName>
</protein>
<dbReference type="PROSITE" id="PS50206">
    <property type="entry name" value="RHODANESE_3"/>
    <property type="match status" value="1"/>
</dbReference>
<sequence length="318" mass="33617">MPDIPQILQYLRHDAVTVVFLNVLLQQIGLPVPAVPTLLLAGSLALSAGSLGPVLVAAILASVLADGLWYGAGRHFGYRVLAGLCRLSINPGSCVSETEARFVRWGVSSLVVAKFVPGFSTVAPPIAGALRMRLPGFLAATAFGAGLWAGAALVAGWLLRDAVTSIIAALDAYSGRVLLAVLLLVALWLGWKLWQKYRFRRLGAVPHITPVELIAALAAEDPAPRPLLLDLRSAVMIAETGPVAGARAASIDELPQAVRDWPRELPIVTMCACPEDATAIQAAHRLREAGYLSVRPLRGGYHAWMAANAAPAQAVQQS</sequence>
<evidence type="ECO:0000256" key="6">
    <source>
        <dbReference type="SAM" id="Phobius"/>
    </source>
</evidence>
<reference evidence="8" key="1">
    <citation type="submission" date="2022-03" db="EMBL/GenBank/DDBJ databases">
        <authorList>
            <person name="Woo C.Y."/>
        </authorList>
    </citation>
    <scope>NUCLEOTIDE SEQUENCE</scope>
    <source>
        <strain evidence="8">CYS-02</strain>
    </source>
</reference>
<evidence type="ECO:0000256" key="3">
    <source>
        <dbReference type="ARBA" id="ARBA00022692"/>
    </source>
</evidence>
<feature type="transmembrane region" description="Helical" evidence="6">
    <location>
        <begin position="137"/>
        <end position="159"/>
    </location>
</feature>
<dbReference type="Gene3D" id="3.40.250.10">
    <property type="entry name" value="Rhodanese-like domain"/>
    <property type="match status" value="1"/>
</dbReference>
<organism evidence="8 9">
    <name type="scientific">Variovorax terrae</name>
    <dbReference type="NCBI Taxonomy" id="2923278"/>
    <lineage>
        <taxon>Bacteria</taxon>
        <taxon>Pseudomonadati</taxon>
        <taxon>Pseudomonadota</taxon>
        <taxon>Betaproteobacteria</taxon>
        <taxon>Burkholderiales</taxon>
        <taxon>Comamonadaceae</taxon>
        <taxon>Variovorax</taxon>
    </lineage>
</organism>
<dbReference type="RefSeq" id="WP_243307819.1">
    <property type="nucleotide sequence ID" value="NZ_JALGBI010000002.1"/>
</dbReference>
<evidence type="ECO:0000313" key="8">
    <source>
        <dbReference type="EMBL" id="MCJ0764862.1"/>
    </source>
</evidence>